<evidence type="ECO:0000259" key="2">
    <source>
        <dbReference type="PROSITE" id="PS51762"/>
    </source>
</evidence>
<dbReference type="RefSeq" id="WP_394842201.1">
    <property type="nucleotide sequence ID" value="NZ_CP089982.1"/>
</dbReference>
<dbReference type="GO" id="GO:0016787">
    <property type="term" value="F:hydrolase activity"/>
    <property type="evidence" value="ECO:0007669"/>
    <property type="project" value="UniProtKB-KW"/>
</dbReference>
<reference evidence="3 4" key="1">
    <citation type="submission" date="2021-12" db="EMBL/GenBank/DDBJ databases">
        <title>Discovery of the Pendulisporaceae a myxobacterial family with distinct sporulation behavior and unique specialized metabolism.</title>
        <authorList>
            <person name="Garcia R."/>
            <person name="Popoff A."/>
            <person name="Bader C.D."/>
            <person name="Loehr J."/>
            <person name="Walesch S."/>
            <person name="Walt C."/>
            <person name="Boldt J."/>
            <person name="Bunk B."/>
            <person name="Haeckl F.J.F.P.J."/>
            <person name="Gunesch A.P."/>
            <person name="Birkelbach J."/>
            <person name="Nuebel U."/>
            <person name="Pietschmann T."/>
            <person name="Bach T."/>
            <person name="Mueller R."/>
        </authorList>
    </citation>
    <scope>NUCLEOTIDE SEQUENCE [LARGE SCALE GENOMIC DNA]</scope>
    <source>
        <strain evidence="3 4">MSr12523</strain>
    </source>
</reference>
<proteinExistence type="inferred from homology"/>
<gene>
    <name evidence="3" type="ORF">LZC95_34620</name>
</gene>
<keyword evidence="4" id="KW-1185">Reference proteome</keyword>
<dbReference type="CDD" id="cd08023">
    <property type="entry name" value="GH16_laminarinase_like"/>
    <property type="match status" value="1"/>
</dbReference>
<evidence type="ECO:0000313" key="3">
    <source>
        <dbReference type="EMBL" id="WXA91581.1"/>
    </source>
</evidence>
<dbReference type="InterPro" id="IPR000757">
    <property type="entry name" value="Beta-glucanase-like"/>
</dbReference>
<dbReference type="Proteomes" id="UP001379533">
    <property type="component" value="Chromosome"/>
</dbReference>
<dbReference type="EMBL" id="CP089982">
    <property type="protein sequence ID" value="WXA91581.1"/>
    <property type="molecule type" value="Genomic_DNA"/>
</dbReference>
<dbReference type="Gene3D" id="2.60.120.200">
    <property type="match status" value="1"/>
</dbReference>
<dbReference type="InterPro" id="IPR013320">
    <property type="entry name" value="ConA-like_dom_sf"/>
</dbReference>
<dbReference type="PANTHER" id="PTHR10963:SF55">
    <property type="entry name" value="GLYCOSIDE HYDROLASE FAMILY 16 PROTEIN"/>
    <property type="match status" value="1"/>
</dbReference>
<organism evidence="3 4">
    <name type="scientific">Pendulispora brunnea</name>
    <dbReference type="NCBI Taxonomy" id="2905690"/>
    <lineage>
        <taxon>Bacteria</taxon>
        <taxon>Pseudomonadati</taxon>
        <taxon>Myxococcota</taxon>
        <taxon>Myxococcia</taxon>
        <taxon>Myxococcales</taxon>
        <taxon>Sorangiineae</taxon>
        <taxon>Pendulisporaceae</taxon>
        <taxon>Pendulispora</taxon>
    </lineage>
</organism>
<evidence type="ECO:0000313" key="4">
    <source>
        <dbReference type="Proteomes" id="UP001379533"/>
    </source>
</evidence>
<evidence type="ECO:0000256" key="1">
    <source>
        <dbReference type="ARBA" id="ARBA00006865"/>
    </source>
</evidence>
<dbReference type="PROSITE" id="PS51762">
    <property type="entry name" value="GH16_2"/>
    <property type="match status" value="1"/>
</dbReference>
<keyword evidence="3" id="KW-0378">Hydrolase</keyword>
<dbReference type="SUPFAM" id="SSF49899">
    <property type="entry name" value="Concanavalin A-like lectins/glucanases"/>
    <property type="match status" value="1"/>
</dbReference>
<sequence>MKYLFGAMAILCGCSTSPSSNAPRMDGSRLKAADWTLVWSDEFEQPNGSGADPSKWTQEVGGDGWGNEERQYYTDGTANAVVRDGALVITAKADGASSHDCWYGPCRYTSARLVTKGKFTQRYGRIEARIRVPKGKGLWPAFWMLGADMDTVGWPQCGEIDVLENLGHEPHTVYGSLHGESYSNENGLTEAYTVPGAPVSSDYHVYSIEWEAGAVRFYVDDVLYSSRTPADLPQGAQWSFDHPFFLLLNVAVGGTWPGDPDGSTTFPQSMQVDWVRAFVKS</sequence>
<feature type="domain" description="GH16" evidence="2">
    <location>
        <begin position="17"/>
        <end position="281"/>
    </location>
</feature>
<comment type="similarity">
    <text evidence="1">Belongs to the glycosyl hydrolase 16 family.</text>
</comment>
<protein>
    <submittedName>
        <fullName evidence="3">Glycoside hydrolase family 16 protein</fullName>
    </submittedName>
</protein>
<name>A0ABZ2K5G3_9BACT</name>
<accession>A0ABZ2K5G3</accession>
<dbReference type="PANTHER" id="PTHR10963">
    <property type="entry name" value="GLYCOSYL HYDROLASE-RELATED"/>
    <property type="match status" value="1"/>
</dbReference>
<dbReference type="Pfam" id="PF00722">
    <property type="entry name" value="Glyco_hydro_16"/>
    <property type="match status" value="1"/>
</dbReference>
<dbReference type="InterPro" id="IPR050546">
    <property type="entry name" value="Glycosyl_Hydrlase_16"/>
</dbReference>